<evidence type="ECO:0000313" key="2">
    <source>
        <dbReference type="EMBL" id="KAG7049938.1"/>
    </source>
</evidence>
<gene>
    <name evidence="2" type="ORF">JMJ77_012696</name>
</gene>
<organism evidence="2 3">
    <name type="scientific">Colletotrichum scovillei</name>
    <dbReference type="NCBI Taxonomy" id="1209932"/>
    <lineage>
        <taxon>Eukaryota</taxon>
        <taxon>Fungi</taxon>
        <taxon>Dikarya</taxon>
        <taxon>Ascomycota</taxon>
        <taxon>Pezizomycotina</taxon>
        <taxon>Sordariomycetes</taxon>
        <taxon>Hypocreomycetidae</taxon>
        <taxon>Glomerellales</taxon>
        <taxon>Glomerellaceae</taxon>
        <taxon>Colletotrichum</taxon>
        <taxon>Colletotrichum acutatum species complex</taxon>
    </lineage>
</organism>
<evidence type="ECO:0000256" key="1">
    <source>
        <dbReference type="SAM" id="MobiDB-lite"/>
    </source>
</evidence>
<keyword evidence="3" id="KW-1185">Reference proteome</keyword>
<comment type="caution">
    <text evidence="2">The sequence shown here is derived from an EMBL/GenBank/DDBJ whole genome shotgun (WGS) entry which is preliminary data.</text>
</comment>
<sequence>MEMEEYGQFGGVPERLARRERGETALDRRRYAVSVLLTALLPTISEWTGQTLSPLPVTSWHQLRRGDCSKVEGMACTLHPRGNNDSS</sequence>
<dbReference type="EMBL" id="JAESDN010000005">
    <property type="protein sequence ID" value="KAG7049938.1"/>
    <property type="molecule type" value="Genomic_DNA"/>
</dbReference>
<dbReference type="Proteomes" id="UP000699042">
    <property type="component" value="Unassembled WGS sequence"/>
</dbReference>
<reference evidence="2" key="1">
    <citation type="submission" date="2021-05" db="EMBL/GenBank/DDBJ databases">
        <title>Comparative genomics of three Colletotrichum scovillei strains and genetic complementation revealed genes involved fungal growth and virulence on chili pepper.</title>
        <authorList>
            <person name="Hsieh D.-K."/>
            <person name="Chuang S.-C."/>
            <person name="Chen C.-Y."/>
            <person name="Chao Y.-T."/>
            <person name="Lu M.-Y.J."/>
            <person name="Lee M.-H."/>
            <person name="Shih M.-C."/>
        </authorList>
    </citation>
    <scope>NUCLEOTIDE SEQUENCE</scope>
    <source>
        <strain evidence="2">Coll-153</strain>
    </source>
</reference>
<name>A0A9P7UC16_9PEZI</name>
<proteinExistence type="predicted"/>
<protein>
    <submittedName>
        <fullName evidence="2">Uncharacterized protein</fullName>
    </submittedName>
</protein>
<dbReference type="AlphaFoldDB" id="A0A9P7UC16"/>
<evidence type="ECO:0000313" key="3">
    <source>
        <dbReference type="Proteomes" id="UP000699042"/>
    </source>
</evidence>
<accession>A0A9P7UC16</accession>
<feature type="region of interest" description="Disordered" evidence="1">
    <location>
        <begin position="1"/>
        <end position="23"/>
    </location>
</feature>